<dbReference type="EMBL" id="LAZR01031463">
    <property type="protein sequence ID" value="KKL53678.1"/>
    <property type="molecule type" value="Genomic_DNA"/>
</dbReference>
<organism evidence="1">
    <name type="scientific">marine sediment metagenome</name>
    <dbReference type="NCBI Taxonomy" id="412755"/>
    <lineage>
        <taxon>unclassified sequences</taxon>
        <taxon>metagenomes</taxon>
        <taxon>ecological metagenomes</taxon>
    </lineage>
</organism>
<evidence type="ECO:0000313" key="1">
    <source>
        <dbReference type="EMBL" id="KKL53678.1"/>
    </source>
</evidence>
<reference evidence="1" key="1">
    <citation type="journal article" date="2015" name="Nature">
        <title>Complex archaea that bridge the gap between prokaryotes and eukaryotes.</title>
        <authorList>
            <person name="Spang A."/>
            <person name="Saw J.H."/>
            <person name="Jorgensen S.L."/>
            <person name="Zaremba-Niedzwiedzka K."/>
            <person name="Martijn J."/>
            <person name="Lind A.E."/>
            <person name="van Eijk R."/>
            <person name="Schleper C."/>
            <person name="Guy L."/>
            <person name="Ettema T.J."/>
        </authorList>
    </citation>
    <scope>NUCLEOTIDE SEQUENCE</scope>
</reference>
<accession>A0A0F9CWC9</accession>
<dbReference type="AlphaFoldDB" id="A0A0F9CWC9"/>
<gene>
    <name evidence="1" type="ORF">LCGC14_2273000</name>
</gene>
<proteinExistence type="predicted"/>
<name>A0A0F9CWC9_9ZZZZ</name>
<comment type="caution">
    <text evidence="1">The sequence shown here is derived from an EMBL/GenBank/DDBJ whole genome shotgun (WGS) entry which is preliminary data.</text>
</comment>
<sequence length="40" mass="4561">MVSMQATRGDYLYHIAECVKLPTPEEQTDYVSKVIKMGVE</sequence>
<protein>
    <submittedName>
        <fullName evidence="1">Uncharacterized protein</fullName>
    </submittedName>
</protein>